<protein>
    <submittedName>
        <fullName evidence="1">DinQ-like type I toxin DqlB</fullName>
    </submittedName>
</protein>
<organism evidence="1 2">
    <name type="scientific">Pluralibacter gergoviae</name>
    <name type="common">Enterobacter gergoviae</name>
    <dbReference type="NCBI Taxonomy" id="61647"/>
    <lineage>
        <taxon>Bacteria</taxon>
        <taxon>Pseudomonadati</taxon>
        <taxon>Pseudomonadota</taxon>
        <taxon>Gammaproteobacteria</taxon>
        <taxon>Enterobacterales</taxon>
        <taxon>Enterobacteriaceae</taxon>
        <taxon>Pluralibacter</taxon>
    </lineage>
</organism>
<dbReference type="AlphaFoldDB" id="A0AAW8HIS4"/>
<gene>
    <name evidence="1" type="primary">dqlB</name>
    <name evidence="1" type="ORF">RBJ30_02930</name>
</gene>
<name>A0AAW8HIS4_PLUGE</name>
<dbReference type="EMBL" id="JAVDNV010000002">
    <property type="protein sequence ID" value="MDQ2308059.1"/>
    <property type="molecule type" value="Genomic_DNA"/>
</dbReference>
<proteinExistence type="predicted"/>
<evidence type="ECO:0000313" key="2">
    <source>
        <dbReference type="Proteomes" id="UP001236270"/>
    </source>
</evidence>
<dbReference type="Proteomes" id="UP001236270">
    <property type="component" value="Unassembled WGS sequence"/>
</dbReference>
<comment type="caution">
    <text evidence="1">The sequence shown here is derived from an EMBL/GenBank/DDBJ whole genome shotgun (WGS) entry which is preliminary data.</text>
</comment>
<evidence type="ECO:0000313" key="1">
    <source>
        <dbReference type="EMBL" id="MDQ2308059.1"/>
    </source>
</evidence>
<dbReference type="RefSeq" id="WP_272481209.1">
    <property type="nucleotide sequence ID" value="NZ_CACVCI010000001.1"/>
</dbReference>
<dbReference type="NCBIfam" id="NF041473">
    <property type="entry name" value="DinQ_rel"/>
    <property type="match status" value="1"/>
</dbReference>
<sequence length="31" mass="3438">MIDLIIIVLRAVVALSKAVIALLELIRHLVE</sequence>
<accession>A0AAW8HIS4</accession>
<dbReference type="GeneID" id="85733655"/>
<dbReference type="InterPro" id="IPR048244">
    <property type="entry name" value="DqlB-like"/>
</dbReference>
<reference evidence="1" key="1">
    <citation type="submission" date="2023-08" db="EMBL/GenBank/DDBJ databases">
        <title>WGS of pathogenic bacterial species, Los Angeles County Public Health Laboratories.</title>
        <authorList>
            <person name="Garrigues J.M."/>
            <person name="Green N.M."/>
        </authorList>
    </citation>
    <scope>NUCLEOTIDE SEQUENCE</scope>
    <source>
        <strain evidence="1">LACPHL-BACT-2023-00068</strain>
    </source>
</reference>